<dbReference type="PANTHER" id="PTHR30632:SF14">
    <property type="entry name" value="TUNGSTATE_MOLYBDATE_CHROMATE-BINDING PROTEIN MODA"/>
    <property type="match status" value="1"/>
</dbReference>
<dbReference type="Pfam" id="PF13531">
    <property type="entry name" value="SBP_bac_11"/>
    <property type="match status" value="1"/>
</dbReference>
<dbReference type="NCBIfam" id="TIGR01256">
    <property type="entry name" value="modA"/>
    <property type="match status" value="1"/>
</dbReference>
<dbReference type="GO" id="GO:0030973">
    <property type="term" value="F:molybdate ion binding"/>
    <property type="evidence" value="ECO:0007669"/>
    <property type="project" value="InterPro"/>
</dbReference>
<evidence type="ECO:0008006" key="5">
    <source>
        <dbReference type="Google" id="ProtNLM"/>
    </source>
</evidence>
<dbReference type="InterPro" id="IPR044084">
    <property type="entry name" value="AvModA-like_subst-bd"/>
</dbReference>
<sequence>PLFYIILFLWNFINPVSYPIAWADEIQAAVATNFHNPFKAVVKQFEKKTGHKVIIIAGSTGKLYAQIVNGAPFDIFLSADSLRPKLLMQEGRAVSGTQYSYAFGKITLWSPSPNVISESVKSTLLKNKFSHIAIANPITAPYGKAALQTLEKIGQWDRLKPLVVQGENIGQTFQFVFSENAELGFVALSQVLDPKNNQKGKRVEIPSDYYDPIKQDIVILTRGKNNTGAMSLWRFLKSDQAKRIIKKYGYELS</sequence>
<dbReference type="InterPro" id="IPR005950">
    <property type="entry name" value="ModA"/>
</dbReference>
<reference evidence="4" key="1">
    <citation type="submission" date="2018-05" db="EMBL/GenBank/DDBJ databases">
        <authorList>
            <person name="Lanie J.A."/>
            <person name="Ng W.-L."/>
            <person name="Kazmierczak K.M."/>
            <person name="Andrzejewski T.M."/>
            <person name="Davidsen T.M."/>
            <person name="Wayne K.J."/>
            <person name="Tettelin H."/>
            <person name="Glass J.I."/>
            <person name="Rusch D."/>
            <person name="Podicherti R."/>
            <person name="Tsui H.-C.T."/>
            <person name="Winkler M.E."/>
        </authorList>
    </citation>
    <scope>NUCLEOTIDE SEQUENCE</scope>
</reference>
<accession>A0A381W4B9</accession>
<dbReference type="PANTHER" id="PTHR30632">
    <property type="entry name" value="MOLYBDATE-BINDING PERIPLASMIC PROTEIN"/>
    <property type="match status" value="1"/>
</dbReference>
<dbReference type="AlphaFoldDB" id="A0A381W4B9"/>
<dbReference type="SUPFAM" id="SSF53850">
    <property type="entry name" value="Periplasmic binding protein-like II"/>
    <property type="match status" value="1"/>
</dbReference>
<dbReference type="GO" id="GO:0015689">
    <property type="term" value="P:molybdate ion transport"/>
    <property type="evidence" value="ECO:0007669"/>
    <property type="project" value="InterPro"/>
</dbReference>
<dbReference type="InterPro" id="IPR050682">
    <property type="entry name" value="ModA/WtpA"/>
</dbReference>
<evidence type="ECO:0000313" key="4">
    <source>
        <dbReference type="EMBL" id="SVA47334.1"/>
    </source>
</evidence>
<dbReference type="GO" id="GO:0046872">
    <property type="term" value="F:metal ion binding"/>
    <property type="evidence" value="ECO:0007669"/>
    <property type="project" value="UniProtKB-KW"/>
</dbReference>
<keyword evidence="2" id="KW-0479">Metal-binding</keyword>
<evidence type="ECO:0000256" key="3">
    <source>
        <dbReference type="ARBA" id="ARBA00022729"/>
    </source>
</evidence>
<dbReference type="Gene3D" id="3.40.190.10">
    <property type="entry name" value="Periplasmic binding protein-like II"/>
    <property type="match status" value="2"/>
</dbReference>
<feature type="non-terminal residue" evidence="4">
    <location>
        <position position="1"/>
    </location>
</feature>
<dbReference type="PIRSF" id="PIRSF004846">
    <property type="entry name" value="ModA"/>
    <property type="match status" value="1"/>
</dbReference>
<protein>
    <recommendedName>
        <fullName evidence="5">Molybdate ABC transporter substrate-binding protein</fullName>
    </recommendedName>
</protein>
<keyword evidence="1" id="KW-0500">Molybdenum</keyword>
<evidence type="ECO:0000256" key="2">
    <source>
        <dbReference type="ARBA" id="ARBA00022723"/>
    </source>
</evidence>
<keyword evidence="3" id="KW-0732">Signal</keyword>
<evidence type="ECO:0000256" key="1">
    <source>
        <dbReference type="ARBA" id="ARBA00022505"/>
    </source>
</evidence>
<dbReference type="CDD" id="cd13539">
    <property type="entry name" value="PBP2_AvModA"/>
    <property type="match status" value="1"/>
</dbReference>
<gene>
    <name evidence="4" type="ORF">METZ01_LOCUS100188</name>
</gene>
<dbReference type="EMBL" id="UINC01010659">
    <property type="protein sequence ID" value="SVA47334.1"/>
    <property type="molecule type" value="Genomic_DNA"/>
</dbReference>
<proteinExistence type="predicted"/>
<name>A0A381W4B9_9ZZZZ</name>
<organism evidence="4">
    <name type="scientific">marine metagenome</name>
    <dbReference type="NCBI Taxonomy" id="408172"/>
    <lineage>
        <taxon>unclassified sequences</taxon>
        <taxon>metagenomes</taxon>
        <taxon>ecological metagenomes</taxon>
    </lineage>
</organism>
<dbReference type="FunFam" id="3.40.190.10:FF:000035">
    <property type="entry name" value="Molybdate ABC transporter substrate-binding protein"/>
    <property type="match status" value="1"/>
</dbReference>